<proteinExistence type="predicted"/>
<dbReference type="InterPro" id="IPR055225">
    <property type="entry name" value="DNAJC11-like_beta-barrel"/>
</dbReference>
<keyword evidence="7" id="KW-1185">Reference proteome</keyword>
<dbReference type="Pfam" id="PF11875">
    <property type="entry name" value="DnaJ-like_C11_C"/>
    <property type="match status" value="1"/>
</dbReference>
<feature type="compositionally biased region" description="Basic and acidic residues" evidence="4">
    <location>
        <begin position="59"/>
        <end position="69"/>
    </location>
</feature>
<dbReference type="PROSITE" id="PS50076">
    <property type="entry name" value="DNAJ_2"/>
    <property type="match status" value="1"/>
</dbReference>
<evidence type="ECO:0000256" key="2">
    <source>
        <dbReference type="ARBA" id="ARBA00023136"/>
    </source>
</evidence>
<comment type="caution">
    <text evidence="6">The sequence shown here is derived from an EMBL/GenBank/DDBJ whole genome shotgun (WGS) entry which is preliminary data.</text>
</comment>
<evidence type="ECO:0000256" key="3">
    <source>
        <dbReference type="ARBA" id="ARBA00023186"/>
    </source>
</evidence>
<organism evidence="6 7">
    <name type="scientific">Discina gigas</name>
    <dbReference type="NCBI Taxonomy" id="1032678"/>
    <lineage>
        <taxon>Eukaryota</taxon>
        <taxon>Fungi</taxon>
        <taxon>Dikarya</taxon>
        <taxon>Ascomycota</taxon>
        <taxon>Pezizomycotina</taxon>
        <taxon>Pezizomycetes</taxon>
        <taxon>Pezizales</taxon>
        <taxon>Discinaceae</taxon>
        <taxon>Discina</taxon>
    </lineage>
</organism>
<dbReference type="Pfam" id="PF00226">
    <property type="entry name" value="DnaJ"/>
    <property type="match status" value="1"/>
</dbReference>
<dbReference type="SMART" id="SM00271">
    <property type="entry name" value="DnaJ"/>
    <property type="match status" value="1"/>
</dbReference>
<protein>
    <recommendedName>
        <fullName evidence="5">J domain-containing protein</fullName>
    </recommendedName>
</protein>
<dbReference type="SUPFAM" id="SSF46565">
    <property type="entry name" value="Chaperone J-domain"/>
    <property type="match status" value="1"/>
</dbReference>
<dbReference type="InterPro" id="IPR052243">
    <property type="entry name" value="Mito_inner_membrane_organizer"/>
</dbReference>
<accession>A0ABR3GW53</accession>
<dbReference type="InterPro" id="IPR036869">
    <property type="entry name" value="J_dom_sf"/>
</dbReference>
<evidence type="ECO:0000313" key="7">
    <source>
        <dbReference type="Proteomes" id="UP001447188"/>
    </source>
</evidence>
<evidence type="ECO:0000256" key="1">
    <source>
        <dbReference type="ARBA" id="ARBA00004370"/>
    </source>
</evidence>
<evidence type="ECO:0000259" key="5">
    <source>
        <dbReference type="PROSITE" id="PS50076"/>
    </source>
</evidence>
<feature type="region of interest" description="Disordered" evidence="4">
    <location>
        <begin position="454"/>
        <end position="480"/>
    </location>
</feature>
<dbReference type="Gene3D" id="1.10.287.110">
    <property type="entry name" value="DnaJ domain"/>
    <property type="match status" value="1"/>
</dbReference>
<gene>
    <name evidence="6" type="ORF">Q9L58_000932</name>
</gene>
<reference evidence="6 7" key="1">
    <citation type="submission" date="2024-02" db="EMBL/GenBank/DDBJ databases">
        <title>Discinaceae phylogenomics.</title>
        <authorList>
            <person name="Dirks A.C."/>
            <person name="James T.Y."/>
        </authorList>
    </citation>
    <scope>NUCLEOTIDE SEQUENCE [LARGE SCALE GENOMIC DNA]</scope>
    <source>
        <strain evidence="6 7">ACD0624</strain>
    </source>
</reference>
<dbReference type="InterPro" id="IPR024586">
    <property type="entry name" value="DnaJ-like_C11_C"/>
</dbReference>
<evidence type="ECO:0000256" key="4">
    <source>
        <dbReference type="SAM" id="MobiDB-lite"/>
    </source>
</evidence>
<sequence length="754" mass="82344">MTSSDADPHRIHDKNDNNRGRTRETPISPSVRAIAVSRIGQTSAPTGPQDHVAGVCAKDMADTPPDHGRQSNGEAEAGRPEAGQVEMEDWEELDEGEQDPATDYYALLNVPRDATVSQIRSSYHTLSLRFHPDKQPPHRQERTTAHFNNVLVAYETLMNPHKRVIYDTLGFEGLKQKWWAVGVKAMDPEEFKVWLQEQVRQHRITDVMSLVNSRGDITVALDISGLQFREAVQVVQPNGRRALQIQTMPPLKLTKYFARHSFTVPLEGLGRFLATPFPTFRAPAAKDEPPRKPKIQNQSHPALTLAASLAGIPVNTKNFQRTYIASPGLSANLAHSFPPVHPSTPRCVASVLAGLDFEAGSVIFPERVISTSISKGFSSSRVTIKPIFSTSPLRAPPTIEATYASSVGKRTSFFLQYNTGGASQWPSATSQLLAGPPQTSYLTMGYTLLPPNGVPVAEDTDDTDAPPPTPATPHTRSKGTETWRLTATAGVLVGGGQIGLSWGRTFFLGTRIGGSPLPTTSRHEGIRMNVDAMFNAASGATLGVRASRRVFTHTRVGVGLSVGGAKDIVLSLTWSRLGQKITVPVVVAPILDPVSAVYAVLVPITAYGLLEGLYLRPRERRMRGAEAAARKRRVVAKVARWRRRAEDVVELMREPVAAGQRRRRERGGLVVVEAAYGREGEWADVTVAVAALMEGDQVVIPRGVTKSHITGFYDPAPGEKKELKVRYLFKGRLHEISVAGNHGLVIPMRAHCIE</sequence>
<dbReference type="Pfam" id="PF22774">
    <property type="entry name" value="DNAJC11_beta-barrel"/>
    <property type="match status" value="1"/>
</dbReference>
<comment type="subcellular location">
    <subcellularLocation>
        <location evidence="1">Membrane</location>
    </subcellularLocation>
</comment>
<keyword evidence="2" id="KW-0472">Membrane</keyword>
<feature type="compositionally biased region" description="Acidic residues" evidence="4">
    <location>
        <begin position="86"/>
        <end position="96"/>
    </location>
</feature>
<dbReference type="PRINTS" id="PR00625">
    <property type="entry name" value="JDOMAIN"/>
</dbReference>
<name>A0ABR3GW53_9PEZI</name>
<dbReference type="CDD" id="cd06257">
    <property type="entry name" value="DnaJ"/>
    <property type="match status" value="1"/>
</dbReference>
<feature type="region of interest" description="Disordered" evidence="4">
    <location>
        <begin position="1"/>
        <end position="96"/>
    </location>
</feature>
<feature type="compositionally biased region" description="Basic and acidic residues" evidence="4">
    <location>
        <begin position="1"/>
        <end position="24"/>
    </location>
</feature>
<evidence type="ECO:0000313" key="6">
    <source>
        <dbReference type="EMBL" id="KAL0640104.1"/>
    </source>
</evidence>
<dbReference type="PANTHER" id="PTHR44157">
    <property type="entry name" value="DNAJ HOMOLOG SUBFAMILY C MEMBER 11"/>
    <property type="match status" value="1"/>
</dbReference>
<dbReference type="Proteomes" id="UP001447188">
    <property type="component" value="Unassembled WGS sequence"/>
</dbReference>
<feature type="domain" description="J" evidence="5">
    <location>
        <begin position="103"/>
        <end position="170"/>
    </location>
</feature>
<dbReference type="PROSITE" id="PS00636">
    <property type="entry name" value="DNAJ_1"/>
    <property type="match status" value="1"/>
</dbReference>
<dbReference type="PANTHER" id="PTHR44157:SF1">
    <property type="entry name" value="DNAJ HOMOLOG SUBFAMILY C MEMBER 11"/>
    <property type="match status" value="1"/>
</dbReference>
<dbReference type="EMBL" id="JBBBZM010000006">
    <property type="protein sequence ID" value="KAL0640104.1"/>
    <property type="molecule type" value="Genomic_DNA"/>
</dbReference>
<keyword evidence="3" id="KW-0143">Chaperone</keyword>
<dbReference type="InterPro" id="IPR001623">
    <property type="entry name" value="DnaJ_domain"/>
</dbReference>
<dbReference type="InterPro" id="IPR018253">
    <property type="entry name" value="DnaJ_domain_CS"/>
</dbReference>